<name>A0A9D1NF12_9FIRM</name>
<reference evidence="3" key="1">
    <citation type="submission" date="2020-10" db="EMBL/GenBank/DDBJ databases">
        <authorList>
            <person name="Gilroy R."/>
        </authorList>
    </citation>
    <scope>NUCLEOTIDE SEQUENCE</scope>
    <source>
        <strain evidence="3">4920</strain>
    </source>
</reference>
<proteinExistence type="predicted"/>
<organism evidence="3 4">
    <name type="scientific">Candidatus Aphodoplasma excrementigallinarum</name>
    <dbReference type="NCBI Taxonomy" id="2840673"/>
    <lineage>
        <taxon>Bacteria</taxon>
        <taxon>Bacillati</taxon>
        <taxon>Bacillota</taxon>
        <taxon>Clostridia</taxon>
        <taxon>Eubacteriales</taxon>
        <taxon>Candidatus Aphodoplasma</taxon>
    </lineage>
</organism>
<keyword evidence="1" id="KW-0472">Membrane</keyword>
<feature type="transmembrane region" description="Helical" evidence="1">
    <location>
        <begin position="55"/>
        <end position="75"/>
    </location>
</feature>
<keyword evidence="1" id="KW-0812">Transmembrane</keyword>
<dbReference type="AlphaFoldDB" id="A0A9D1NF12"/>
<evidence type="ECO:0000259" key="2">
    <source>
        <dbReference type="Pfam" id="PF14317"/>
    </source>
</evidence>
<evidence type="ECO:0000256" key="1">
    <source>
        <dbReference type="SAM" id="Phobius"/>
    </source>
</evidence>
<reference evidence="3" key="2">
    <citation type="journal article" date="2021" name="PeerJ">
        <title>Extensive microbial diversity within the chicken gut microbiome revealed by metagenomics and culture.</title>
        <authorList>
            <person name="Gilroy R."/>
            <person name="Ravi A."/>
            <person name="Getino M."/>
            <person name="Pursley I."/>
            <person name="Horton D.L."/>
            <person name="Alikhan N.F."/>
            <person name="Baker D."/>
            <person name="Gharbi K."/>
            <person name="Hall N."/>
            <person name="Watson M."/>
            <person name="Adriaenssens E.M."/>
            <person name="Foster-Nyarko E."/>
            <person name="Jarju S."/>
            <person name="Secka A."/>
            <person name="Antonio M."/>
            <person name="Oren A."/>
            <person name="Chaudhuri R.R."/>
            <person name="La Ragione R."/>
            <person name="Hildebrand F."/>
            <person name="Pallen M.J."/>
        </authorList>
    </citation>
    <scope>NUCLEOTIDE SEQUENCE</scope>
    <source>
        <strain evidence="3">4920</strain>
    </source>
</reference>
<dbReference type="EMBL" id="DVOF01000002">
    <property type="protein sequence ID" value="HIV01933.1"/>
    <property type="molecule type" value="Genomic_DNA"/>
</dbReference>
<feature type="domain" description="YcxB-like C-terminal" evidence="2">
    <location>
        <begin position="100"/>
        <end position="162"/>
    </location>
</feature>
<evidence type="ECO:0000313" key="4">
    <source>
        <dbReference type="Proteomes" id="UP000886743"/>
    </source>
</evidence>
<comment type="caution">
    <text evidence="3">The sequence shown here is derived from an EMBL/GenBank/DDBJ whole genome shotgun (WGS) entry which is preliminary data.</text>
</comment>
<dbReference type="Pfam" id="PF14317">
    <property type="entry name" value="YcxB"/>
    <property type="match status" value="1"/>
</dbReference>
<sequence>MAVECFKTTGVIDEVILKEVHRHRRSKNNKILLSIVFTILAADLVFLFLRQSYTFVLVILGFFAVYILSYSYFVWRAKRLNAERMKECGYKNTYTITSSFDNEGVTVFYHDTNTTSSIKYRDFGRIVETADVFIIFTRAKLFTVVFKAGLNEAGQTAFISFLKENFPNLQYELKRKK</sequence>
<feature type="transmembrane region" description="Helical" evidence="1">
    <location>
        <begin position="31"/>
        <end position="49"/>
    </location>
</feature>
<dbReference type="InterPro" id="IPR025588">
    <property type="entry name" value="YcxB-like_C"/>
</dbReference>
<dbReference type="Proteomes" id="UP000886743">
    <property type="component" value="Unassembled WGS sequence"/>
</dbReference>
<protein>
    <submittedName>
        <fullName evidence="3">YcxB family protein</fullName>
    </submittedName>
</protein>
<evidence type="ECO:0000313" key="3">
    <source>
        <dbReference type="EMBL" id="HIV01933.1"/>
    </source>
</evidence>
<keyword evidence="1" id="KW-1133">Transmembrane helix</keyword>
<accession>A0A9D1NF12</accession>
<gene>
    <name evidence="3" type="ORF">IAC74_00045</name>
</gene>